<gene>
    <name evidence="3" type="ORF">UA18_03451</name>
</gene>
<protein>
    <submittedName>
        <fullName evidence="3">Terminase-like family protein</fullName>
    </submittedName>
</protein>
<dbReference type="InterPro" id="IPR027417">
    <property type="entry name" value="P-loop_NTPase"/>
</dbReference>
<evidence type="ECO:0000313" key="4">
    <source>
        <dbReference type="Proteomes" id="UP000196218"/>
    </source>
</evidence>
<dbReference type="EMBL" id="FKJW01000004">
    <property type="protein sequence ID" value="SAJ96566.1"/>
    <property type="molecule type" value="Genomic_DNA"/>
</dbReference>
<dbReference type="AlphaFoldDB" id="A0ABD7L6M1"/>
<feature type="domain" description="Terminase large subunit gp17-like C-terminal" evidence="2">
    <location>
        <begin position="275"/>
        <end position="422"/>
    </location>
</feature>
<dbReference type="InterPro" id="IPR035421">
    <property type="entry name" value="Terminase_6C"/>
</dbReference>
<dbReference type="Pfam" id="PF03237">
    <property type="entry name" value="Terminase_6N"/>
    <property type="match status" value="1"/>
</dbReference>
<evidence type="ECO:0000256" key="1">
    <source>
        <dbReference type="ARBA" id="ARBA00022612"/>
    </source>
</evidence>
<organism evidence="3 4">
    <name type="scientific">Burkholderia multivorans</name>
    <dbReference type="NCBI Taxonomy" id="87883"/>
    <lineage>
        <taxon>Bacteria</taxon>
        <taxon>Pseudomonadati</taxon>
        <taxon>Pseudomonadota</taxon>
        <taxon>Betaproteobacteria</taxon>
        <taxon>Burkholderiales</taxon>
        <taxon>Burkholderiaceae</taxon>
        <taxon>Burkholderia</taxon>
        <taxon>Burkholderia cepacia complex</taxon>
    </lineage>
</organism>
<evidence type="ECO:0000313" key="3">
    <source>
        <dbReference type="EMBL" id="SAJ96566.1"/>
    </source>
</evidence>
<proteinExistence type="predicted"/>
<reference evidence="3 4" key="1">
    <citation type="submission" date="2016-04" db="EMBL/GenBank/DDBJ databases">
        <authorList>
            <person name="Peeters C."/>
        </authorList>
    </citation>
    <scope>NUCLEOTIDE SEQUENCE [LARGE SCALE GENOMIC DNA]</scope>
    <source>
        <strain evidence="3">LMG 29311</strain>
    </source>
</reference>
<sequence length="458" mass="50485">MTFKLTPRQEQAQQVLAGPAKNLMLFGGSRSGKTFLLCRNIAMRAIKAPGSRHGIFRFRALHVHESIVLDTWPKMMKLAFPGVRWTMHKGDGYASIHTGGAEDSEVWFGGLDDKERVEKILGKEFATLYFNESSQIPMASVDTALTRLAQKVMTNIEGREPAPLKVRALFDCNPPSKAHWTYKRFVLKVDPETGDPLPNPGDYAHFQINPGDNAQNLSADYLDTLKGMSPRLQKRFLRGEFSDATPNQLFAEETIEKWRHGTDQPLPDFVRVVVAVDPSGSGDVDNADNDAIGIIVVGLGTDGRAYVLDDCTVKAGPATWGSVVASAYDRHAGDVVVGETNYGGAMVQHVVQTARARTPFKQVTASRGKAVRAEPFSSLYEQGKVRHVGIFRELEDELTAFSTVGYIGERSPNRADALIWALTEIFPGLVREKKPHQQLAAKPRIVNPGRVAPGYWMG</sequence>
<dbReference type="Pfam" id="PF17289">
    <property type="entry name" value="Terminase_6C"/>
    <property type="match status" value="1"/>
</dbReference>
<evidence type="ECO:0000259" key="2">
    <source>
        <dbReference type="Pfam" id="PF17289"/>
    </source>
</evidence>
<comment type="caution">
    <text evidence="3">The sequence shown here is derived from an EMBL/GenBank/DDBJ whole genome shotgun (WGS) entry which is preliminary data.</text>
</comment>
<dbReference type="Proteomes" id="UP000196218">
    <property type="component" value="Unassembled WGS sequence"/>
</dbReference>
<accession>A0ABD7L6M1</accession>
<name>A0ABD7L6M1_9BURK</name>
<keyword evidence="1" id="KW-1188">Viral release from host cell</keyword>
<dbReference type="Gene3D" id="3.40.50.300">
    <property type="entry name" value="P-loop containing nucleotide triphosphate hydrolases"/>
    <property type="match status" value="1"/>
</dbReference>
<dbReference type="RefSeq" id="WP_011884156.1">
    <property type="nucleotide sequence ID" value="NZ_CADFGW010000019.1"/>
</dbReference>